<feature type="region of interest" description="Disordered" evidence="1">
    <location>
        <begin position="516"/>
        <end position="594"/>
    </location>
</feature>
<proteinExistence type="predicted"/>
<feature type="region of interest" description="Disordered" evidence="1">
    <location>
        <begin position="1"/>
        <end position="107"/>
    </location>
</feature>
<gene>
    <name evidence="2" type="ORF">BLNAU_19704</name>
</gene>
<dbReference type="EMBL" id="JARBJD010000263">
    <property type="protein sequence ID" value="KAK2945374.1"/>
    <property type="molecule type" value="Genomic_DNA"/>
</dbReference>
<dbReference type="Proteomes" id="UP001281761">
    <property type="component" value="Unassembled WGS sequence"/>
</dbReference>
<feature type="region of interest" description="Disordered" evidence="1">
    <location>
        <begin position="405"/>
        <end position="456"/>
    </location>
</feature>
<feature type="compositionally biased region" description="Polar residues" evidence="1">
    <location>
        <begin position="94"/>
        <end position="107"/>
    </location>
</feature>
<feature type="compositionally biased region" description="Basic and acidic residues" evidence="1">
    <location>
        <begin position="628"/>
        <end position="648"/>
    </location>
</feature>
<feature type="compositionally biased region" description="Polar residues" evidence="1">
    <location>
        <begin position="22"/>
        <end position="33"/>
    </location>
</feature>
<sequence length="739" mass="86007">MNTKKSRRKQDQASESRPLFQQHANVSSHQTPVNRPLHSRERSRENLFDTTDSIRSKKASSDSSSKHLSQHPGRATPQRLAPLNRSLPEDNDVPTENSTRSNTDSETTSFDYLNQQSANQDSAFDVDYVNPDDFELHRKKALELCDSLLASDQAKQLEGVNQWLDQFQQEYSLESPRSELYEERWKLVNGSIEESREETQNVLKALEKERKTAWEEWQKIAKQLSEAEKELVWRANRSNIMSEEEESQIRELSALNSKVTLLRTALTNARVTLRNCETEQRKVRDKLTNQRHLMTYGVLQDSIPEEQTKEEESNMQKYATLNPEEIAKEMEMTRGRKKQEEEKKKELERELKAMKDSVNQRKDVVKKMEEEEWKKDDAIYEVKKKIQNMKKRAEQERLKQLQAEQALDRDDPLNPLPLTSATHSFNPPTTPSGSSVGRPTSRPGSVGTQMNSGMFGDMPQFQTLGVQTMYDWFSIRRDLVKEMERRQKEEEEFERNGGISDKTPFLMALKMGMDAETNKLASPKSVKKKESEEQEKGKKKKGKKGKKSEENKDEEKSPDQPEPEKDVDVEQLLIGKLVQQSKSNTSSKKRRVILKEEERTTVLARFVAEADELKQQERALQRELLIEEAKKKEADDKQREEEKKKNEDEGVFFGETEDVRAQREKMWQDASSQRIEAGLDKIRYKMPKPYADLTEENQCSQLERDNILLCRCIAFVLTEKDKVDRVRHLKERKRKDKGS</sequence>
<feature type="compositionally biased region" description="Polar residues" evidence="1">
    <location>
        <begin position="419"/>
        <end position="452"/>
    </location>
</feature>
<evidence type="ECO:0000313" key="3">
    <source>
        <dbReference type="Proteomes" id="UP001281761"/>
    </source>
</evidence>
<feature type="compositionally biased region" description="Basic residues" evidence="1">
    <location>
        <begin position="537"/>
        <end position="546"/>
    </location>
</feature>
<name>A0ABQ9X0S2_9EUKA</name>
<feature type="region of interest" description="Disordered" evidence="1">
    <location>
        <begin position="628"/>
        <end position="655"/>
    </location>
</feature>
<protein>
    <submittedName>
        <fullName evidence="2">Uncharacterized protein</fullName>
    </submittedName>
</protein>
<accession>A0ABQ9X0S2</accession>
<keyword evidence="3" id="KW-1185">Reference proteome</keyword>
<organism evidence="2 3">
    <name type="scientific">Blattamonas nauphoetae</name>
    <dbReference type="NCBI Taxonomy" id="2049346"/>
    <lineage>
        <taxon>Eukaryota</taxon>
        <taxon>Metamonada</taxon>
        <taxon>Preaxostyla</taxon>
        <taxon>Oxymonadida</taxon>
        <taxon>Blattamonas</taxon>
    </lineage>
</organism>
<evidence type="ECO:0000256" key="1">
    <source>
        <dbReference type="SAM" id="MobiDB-lite"/>
    </source>
</evidence>
<feature type="compositionally biased region" description="Basic and acidic residues" evidence="1">
    <location>
        <begin position="547"/>
        <end position="568"/>
    </location>
</feature>
<feature type="region of interest" description="Disordered" evidence="1">
    <location>
        <begin position="330"/>
        <end position="353"/>
    </location>
</feature>
<comment type="caution">
    <text evidence="2">The sequence shown here is derived from an EMBL/GenBank/DDBJ whole genome shotgun (WGS) entry which is preliminary data.</text>
</comment>
<reference evidence="2 3" key="1">
    <citation type="journal article" date="2022" name="bioRxiv">
        <title>Genomics of Preaxostyla Flagellates Illuminates Evolutionary Transitions and the Path Towards Mitochondrial Loss.</title>
        <authorList>
            <person name="Novak L.V.F."/>
            <person name="Treitli S.C."/>
            <person name="Pyrih J."/>
            <person name="Halakuc P."/>
            <person name="Pipaliya S.V."/>
            <person name="Vacek V."/>
            <person name="Brzon O."/>
            <person name="Soukal P."/>
            <person name="Eme L."/>
            <person name="Dacks J.B."/>
            <person name="Karnkowska A."/>
            <person name="Elias M."/>
            <person name="Hampl V."/>
        </authorList>
    </citation>
    <scope>NUCLEOTIDE SEQUENCE [LARGE SCALE GENOMIC DNA]</scope>
    <source>
        <strain evidence="2">NAU3</strain>
        <tissue evidence="2">Gut</tissue>
    </source>
</reference>
<feature type="compositionally biased region" description="Basic and acidic residues" evidence="1">
    <location>
        <begin position="38"/>
        <end position="55"/>
    </location>
</feature>
<evidence type="ECO:0000313" key="2">
    <source>
        <dbReference type="EMBL" id="KAK2945374.1"/>
    </source>
</evidence>